<evidence type="ECO:0000256" key="1">
    <source>
        <dbReference type="ARBA" id="ARBA00004651"/>
    </source>
</evidence>
<dbReference type="AlphaFoldDB" id="A0A3P1CEX7"/>
<proteinExistence type="predicted"/>
<evidence type="ECO:0000256" key="2">
    <source>
        <dbReference type="ARBA" id="ARBA00022475"/>
    </source>
</evidence>
<evidence type="ECO:0000256" key="3">
    <source>
        <dbReference type="ARBA" id="ARBA00022692"/>
    </source>
</evidence>
<dbReference type="PANTHER" id="PTHR30572:SF18">
    <property type="entry name" value="ABC-TYPE MACROLIDE FAMILY EXPORT SYSTEM PERMEASE COMPONENT 2"/>
    <property type="match status" value="1"/>
</dbReference>
<evidence type="ECO:0000256" key="4">
    <source>
        <dbReference type="ARBA" id="ARBA00022989"/>
    </source>
</evidence>
<evidence type="ECO:0000256" key="5">
    <source>
        <dbReference type="ARBA" id="ARBA00023136"/>
    </source>
</evidence>
<feature type="transmembrane region" description="Helical" evidence="6">
    <location>
        <begin position="21"/>
        <end position="42"/>
    </location>
</feature>
<name>A0A3P1CEX7_9BACT</name>
<dbReference type="Proteomes" id="UP000274271">
    <property type="component" value="Unassembled WGS sequence"/>
</dbReference>
<organism evidence="9 10">
    <name type="scientific">Larkinella knui</name>
    <dbReference type="NCBI Taxonomy" id="2025310"/>
    <lineage>
        <taxon>Bacteria</taxon>
        <taxon>Pseudomonadati</taxon>
        <taxon>Bacteroidota</taxon>
        <taxon>Cytophagia</taxon>
        <taxon>Cytophagales</taxon>
        <taxon>Spirosomataceae</taxon>
        <taxon>Larkinella</taxon>
    </lineage>
</organism>
<feature type="domain" description="ABC3 transporter permease C-terminal" evidence="7">
    <location>
        <begin position="680"/>
        <end position="792"/>
    </location>
</feature>
<dbReference type="Pfam" id="PF12704">
    <property type="entry name" value="MacB_PCD"/>
    <property type="match status" value="2"/>
</dbReference>
<feature type="domain" description="MacB-like periplasmic core" evidence="8">
    <location>
        <begin position="20"/>
        <end position="242"/>
    </location>
</feature>
<evidence type="ECO:0000313" key="9">
    <source>
        <dbReference type="EMBL" id="RRB11913.1"/>
    </source>
</evidence>
<dbReference type="InterPro" id="IPR025857">
    <property type="entry name" value="MacB_PCD"/>
</dbReference>
<reference evidence="9 10" key="1">
    <citation type="submission" date="2018-11" db="EMBL/GenBank/DDBJ databases">
        <authorList>
            <person name="Zhou Z."/>
            <person name="Wang G."/>
        </authorList>
    </citation>
    <scope>NUCLEOTIDE SEQUENCE [LARGE SCALE GENOMIC DNA]</scope>
    <source>
        <strain evidence="9 10">KCTC42998</strain>
    </source>
</reference>
<feature type="transmembrane region" description="Helical" evidence="6">
    <location>
        <begin position="338"/>
        <end position="361"/>
    </location>
</feature>
<feature type="transmembrane region" description="Helical" evidence="6">
    <location>
        <begin position="425"/>
        <end position="449"/>
    </location>
</feature>
<feature type="domain" description="MacB-like periplasmic core" evidence="8">
    <location>
        <begin position="437"/>
        <end position="644"/>
    </location>
</feature>
<comment type="caution">
    <text evidence="9">The sequence shown here is derived from an EMBL/GenBank/DDBJ whole genome shotgun (WGS) entry which is preliminary data.</text>
</comment>
<protein>
    <submittedName>
        <fullName evidence="9">FtsX-like permease family protein</fullName>
    </submittedName>
</protein>
<evidence type="ECO:0000256" key="6">
    <source>
        <dbReference type="SAM" id="Phobius"/>
    </source>
</evidence>
<dbReference type="EMBL" id="RQJP01000005">
    <property type="protein sequence ID" value="RRB11913.1"/>
    <property type="molecule type" value="Genomic_DNA"/>
</dbReference>
<evidence type="ECO:0000259" key="8">
    <source>
        <dbReference type="Pfam" id="PF12704"/>
    </source>
</evidence>
<feature type="transmembrane region" description="Helical" evidence="6">
    <location>
        <begin position="287"/>
        <end position="309"/>
    </location>
</feature>
<dbReference type="InterPro" id="IPR050250">
    <property type="entry name" value="Macrolide_Exporter_MacB"/>
</dbReference>
<keyword evidence="3 6" id="KW-0812">Transmembrane</keyword>
<feature type="transmembrane region" description="Helical" evidence="6">
    <location>
        <begin position="729"/>
        <end position="749"/>
    </location>
</feature>
<evidence type="ECO:0000313" key="10">
    <source>
        <dbReference type="Proteomes" id="UP000274271"/>
    </source>
</evidence>
<dbReference type="Pfam" id="PF02687">
    <property type="entry name" value="FtsX"/>
    <property type="match status" value="2"/>
</dbReference>
<keyword evidence="10" id="KW-1185">Reference proteome</keyword>
<feature type="transmembrane region" description="Helical" evidence="6">
    <location>
        <begin position="677"/>
        <end position="701"/>
    </location>
</feature>
<feature type="domain" description="ABC3 transporter permease C-terminal" evidence="7">
    <location>
        <begin position="293"/>
        <end position="409"/>
    </location>
</feature>
<dbReference type="OrthoDB" id="5933722at2"/>
<dbReference type="InterPro" id="IPR003838">
    <property type="entry name" value="ABC3_permease_C"/>
</dbReference>
<keyword evidence="5 6" id="KW-0472">Membrane</keyword>
<dbReference type="PANTHER" id="PTHR30572">
    <property type="entry name" value="MEMBRANE COMPONENT OF TRANSPORTER-RELATED"/>
    <property type="match status" value="1"/>
</dbReference>
<accession>A0A3P1CEX7</accession>
<keyword evidence="4 6" id="KW-1133">Transmembrane helix</keyword>
<sequence>MIRNYFKIALRNLVKHKGYSAINIGGLATGMAVAMLIGLWIYDELSFNKYHKNYDRIAQVMQHQTSNGKIYTGTAMPFPLGKELQNRYGHSFKYVVMSSWEGSHFLSLGEKKVTKTGNFMDVDAPRLLSLHMLKGTYDGLKEPNSILLSESTARALLGDRDPLNQLIRIDNKMDAKITGVYEDIPFNAQFRDLTFIAPWALYVTSENWIKRDRDESRWDDNSFQIFAQIADKTDFEAANRHIIHSKLNRVAPEDKKYKAEIFLHPMSDWRLRSNWENGVQTGGLIEYVWLFGFIGLFVLLLACINFMNLSTARSEKRAKEVGIRKAVGSVRSQLISQFFSESLLVVTCAFVLALGLVWLVLPLFNEMAAKRITMVWSSPQFWLIGIGFTLFTGFIAGSYPALYLSSFQPVKVLKGTFRAGRFAALPRKILVVVQFTVSLALIIGTIIVYNQIQYSKNRPIGYDRAGLVMIQMKSPDFYGKFEVLRTDLKRAGAIQELAESSSPLTGVWSNNGGFHWPGKDPNLDTDFATIWVTHDFGKTVGWQFKDGRDFSRDFTSDSSSVVLNEAAVKFMGIKNPVGTIIRWGEGKNREEFKVVGVIKDMLMQSPYEPVKQTVYMLDYDNVNWINLKLNPSRSAAECLTAIEAVFKKHIPSAPFEYEFADVEFGKKFAAEERVGKLATFFAGLAIFISCLGLFGLASFVAEQRTKEIGIRKVLGANVLSLWSLLSKDFVMLVVIAFCIATPTAWYFMNNWLQKYDYRSEIGWWVFAVSGAGALLVTLLTVSFQSIKAALTNPVRSLRSE</sequence>
<comment type="subcellular location">
    <subcellularLocation>
        <location evidence="1">Cell membrane</location>
        <topology evidence="1">Multi-pass membrane protein</topology>
    </subcellularLocation>
</comment>
<dbReference type="GO" id="GO:0005886">
    <property type="term" value="C:plasma membrane"/>
    <property type="evidence" value="ECO:0007669"/>
    <property type="project" value="UniProtKB-SubCell"/>
</dbReference>
<gene>
    <name evidence="9" type="ORF">EHT87_23550</name>
</gene>
<dbReference type="GO" id="GO:0022857">
    <property type="term" value="F:transmembrane transporter activity"/>
    <property type="evidence" value="ECO:0007669"/>
    <property type="project" value="TreeGrafter"/>
</dbReference>
<keyword evidence="2" id="KW-1003">Cell membrane</keyword>
<evidence type="ECO:0000259" key="7">
    <source>
        <dbReference type="Pfam" id="PF02687"/>
    </source>
</evidence>
<feature type="transmembrane region" description="Helical" evidence="6">
    <location>
        <begin position="761"/>
        <end position="781"/>
    </location>
</feature>
<feature type="transmembrane region" description="Helical" evidence="6">
    <location>
        <begin position="381"/>
        <end position="404"/>
    </location>
</feature>